<evidence type="ECO:0000313" key="3">
    <source>
        <dbReference type="EMBL" id="ASY63069.1"/>
    </source>
</evidence>
<dbReference type="OrthoDB" id="9774318at2"/>
<name>A0A249PCT1_9HYPH</name>
<dbReference type="RefSeq" id="WP_050980014.1">
    <property type="nucleotide sequence ID" value="NZ_AJQT01000049.1"/>
</dbReference>
<dbReference type="AlphaFoldDB" id="A0A249PCT1"/>
<dbReference type="InterPro" id="IPR029058">
    <property type="entry name" value="AB_hydrolase_fold"/>
</dbReference>
<accession>A0A249PCT1</accession>
<dbReference type="PANTHER" id="PTHR36837">
    <property type="entry name" value="POLY(3-HYDROXYALKANOATE) POLYMERASE SUBUNIT PHAC"/>
    <property type="match status" value="1"/>
</dbReference>
<dbReference type="InterPro" id="IPR051321">
    <property type="entry name" value="PHA/PHB_synthase"/>
</dbReference>
<evidence type="ECO:0000256" key="1">
    <source>
        <dbReference type="SAM" id="MobiDB-lite"/>
    </source>
</evidence>
<dbReference type="InterPro" id="IPR010915">
    <property type="entry name" value="PHB_depoly_PhaZ"/>
</dbReference>
<dbReference type="SUPFAM" id="SSF53474">
    <property type="entry name" value="alpha/beta-Hydrolases"/>
    <property type="match status" value="1"/>
</dbReference>
<dbReference type="PANTHER" id="PTHR36837:SF4">
    <property type="entry name" value="BLR0908 PROTEIN"/>
    <property type="match status" value="1"/>
</dbReference>
<dbReference type="NCBIfam" id="TIGR01849">
    <property type="entry name" value="PHB_depoly_PhaZ"/>
    <property type="match status" value="1"/>
</dbReference>
<dbReference type="KEGG" id="esj:SJ05684_c16270"/>
<dbReference type="eggNOG" id="COG4553">
    <property type="taxonomic scope" value="Bacteria"/>
</dbReference>
<keyword evidence="4" id="KW-1185">Reference proteome</keyword>
<dbReference type="EMBL" id="CP023067">
    <property type="protein sequence ID" value="ASY63069.1"/>
    <property type="molecule type" value="Genomic_DNA"/>
</dbReference>
<dbReference type="PIRSF" id="PIRSF020818">
    <property type="entry name" value="PHB_depoly_PhaZ"/>
    <property type="match status" value="1"/>
</dbReference>
<dbReference type="InterPro" id="IPR009656">
    <property type="entry name" value="PHB_depo_C"/>
</dbReference>
<evidence type="ECO:0000259" key="2">
    <source>
        <dbReference type="Pfam" id="PF06850"/>
    </source>
</evidence>
<feature type="compositionally biased region" description="Basic and acidic residues" evidence="1">
    <location>
        <begin position="447"/>
        <end position="460"/>
    </location>
</feature>
<feature type="region of interest" description="Disordered" evidence="1">
    <location>
        <begin position="423"/>
        <end position="460"/>
    </location>
</feature>
<dbReference type="Pfam" id="PF06850">
    <property type="entry name" value="PHB_depo_C"/>
    <property type="match status" value="1"/>
</dbReference>
<evidence type="ECO:0000313" key="4">
    <source>
        <dbReference type="Proteomes" id="UP000217211"/>
    </source>
</evidence>
<organism evidence="3 4">
    <name type="scientific">Sinorhizobium sojae CCBAU 05684</name>
    <dbReference type="NCBI Taxonomy" id="716928"/>
    <lineage>
        <taxon>Bacteria</taxon>
        <taxon>Pseudomonadati</taxon>
        <taxon>Pseudomonadota</taxon>
        <taxon>Alphaproteobacteria</taxon>
        <taxon>Hyphomicrobiales</taxon>
        <taxon>Rhizobiaceae</taxon>
        <taxon>Sinorhizobium/Ensifer group</taxon>
        <taxon>Sinorhizobium</taxon>
    </lineage>
</organism>
<dbReference type="STRING" id="716928.GCA_000261485_02705"/>
<feature type="domain" description="PHB de-polymerase C-terminal" evidence="2">
    <location>
        <begin position="212"/>
        <end position="412"/>
    </location>
</feature>
<gene>
    <name evidence="3" type="ORF">SJ05684_c16270</name>
</gene>
<dbReference type="Proteomes" id="UP000217211">
    <property type="component" value="Chromosome"/>
</dbReference>
<reference evidence="3 4" key="1">
    <citation type="submission" date="2017-08" db="EMBL/GenBank/DDBJ databases">
        <title>Multipartite genome sequences of Sinorhizobium species nodulating soybeans.</title>
        <authorList>
            <person name="Tian C.F."/>
        </authorList>
    </citation>
    <scope>NUCLEOTIDE SEQUENCE [LARGE SCALE GENOMIC DNA]</scope>
    <source>
        <strain evidence="3 4">CCBAU 05684</strain>
    </source>
</reference>
<protein>
    <submittedName>
        <fullName evidence="3">Intracellular PHB depolymerase</fullName>
    </submittedName>
</protein>
<sequence>MSHVLSNPAYLWYEAAHWLVTPARATTRGMKRFFEDPINPFAGTSYGRTIAAACQLFEGTTRRYNKPAFGLTSTLIDGQQVGVSERVAWERPFGRVIAFDRKLGETKPQPKLLLVAPMSGHFATLLRGTVEAFLPTHQVFITDWADARHVPLSHGRFDLNDYIDYLISMFHSLGPDLHILAVCQASVPVLAAIASMEAGNVPLAPRSMTLIAGPVDTRHSPTEVNRLAETRGIDWFRRHCISKVPQTYPGSRRDVYPGFMQLSSFVAMNIDRHISAHYEMFKHLVDGDGDAAEKHRDFYNEYLAVMDLTAEFYLQTVEQVFLRHALPKGDMIHRGKRVDLSAIRHCAIMVVEGEKDDITGIGQTRAALELTPNLPPHKKAYHLQNGVGHYGVFNGSRFRAQIVPQIAHFILKQSMSSGGIVATTAPPTGRRTSVTPIGHASPQPAAARDRDDSVGEFGRR</sequence>
<proteinExistence type="predicted"/>